<comment type="similarity">
    <text evidence="7">Belongs to the binding-protein-dependent transport system permease family.</text>
</comment>
<gene>
    <name evidence="9" type="ORF">ACFOYW_07695</name>
</gene>
<evidence type="ECO:0000256" key="2">
    <source>
        <dbReference type="ARBA" id="ARBA00022448"/>
    </source>
</evidence>
<evidence type="ECO:0000256" key="5">
    <source>
        <dbReference type="ARBA" id="ARBA00022989"/>
    </source>
</evidence>
<dbReference type="CDD" id="cd06261">
    <property type="entry name" value="TM_PBP2"/>
    <property type="match status" value="1"/>
</dbReference>
<dbReference type="PANTHER" id="PTHR43227:SF8">
    <property type="entry name" value="DIACETYLCHITOBIOSE UPTAKE SYSTEM PERMEASE PROTEIN DASB"/>
    <property type="match status" value="1"/>
</dbReference>
<feature type="domain" description="ABC transmembrane type-1" evidence="8">
    <location>
        <begin position="96"/>
        <end position="309"/>
    </location>
</feature>
<feature type="transmembrane region" description="Helical" evidence="7">
    <location>
        <begin position="102"/>
        <end position="121"/>
    </location>
</feature>
<evidence type="ECO:0000313" key="9">
    <source>
        <dbReference type="EMBL" id="MFC4243254.1"/>
    </source>
</evidence>
<accession>A0ABV8Q7B3</accession>
<feature type="transmembrane region" description="Helical" evidence="7">
    <location>
        <begin position="37"/>
        <end position="61"/>
    </location>
</feature>
<keyword evidence="10" id="KW-1185">Reference proteome</keyword>
<feature type="transmembrane region" description="Helical" evidence="7">
    <location>
        <begin position="236"/>
        <end position="256"/>
    </location>
</feature>
<keyword evidence="2 7" id="KW-0813">Transport</keyword>
<protein>
    <submittedName>
        <fullName evidence="9">Carbohydrate ABC transporter permease</fullName>
    </submittedName>
</protein>
<proteinExistence type="inferred from homology"/>
<keyword evidence="6 7" id="KW-0472">Membrane</keyword>
<dbReference type="PROSITE" id="PS50928">
    <property type="entry name" value="ABC_TM1"/>
    <property type="match status" value="1"/>
</dbReference>
<dbReference type="Gene3D" id="1.10.3720.10">
    <property type="entry name" value="MetI-like"/>
    <property type="match status" value="1"/>
</dbReference>
<organism evidence="9 10">
    <name type="scientific">Gryllotalpicola reticulitermitis</name>
    <dbReference type="NCBI Taxonomy" id="1184153"/>
    <lineage>
        <taxon>Bacteria</taxon>
        <taxon>Bacillati</taxon>
        <taxon>Actinomycetota</taxon>
        <taxon>Actinomycetes</taxon>
        <taxon>Micrococcales</taxon>
        <taxon>Microbacteriaceae</taxon>
        <taxon>Gryllotalpicola</taxon>
    </lineage>
</organism>
<feature type="transmembrane region" description="Helical" evidence="7">
    <location>
        <begin position="290"/>
        <end position="312"/>
    </location>
</feature>
<evidence type="ECO:0000256" key="7">
    <source>
        <dbReference type="RuleBase" id="RU363032"/>
    </source>
</evidence>
<dbReference type="InterPro" id="IPR000515">
    <property type="entry name" value="MetI-like"/>
</dbReference>
<feature type="transmembrane region" description="Helical" evidence="7">
    <location>
        <begin position="183"/>
        <end position="205"/>
    </location>
</feature>
<evidence type="ECO:0000256" key="4">
    <source>
        <dbReference type="ARBA" id="ARBA00022692"/>
    </source>
</evidence>
<dbReference type="EMBL" id="JBHSCN010000005">
    <property type="protein sequence ID" value="MFC4243254.1"/>
    <property type="molecule type" value="Genomic_DNA"/>
</dbReference>
<dbReference type="InterPro" id="IPR035906">
    <property type="entry name" value="MetI-like_sf"/>
</dbReference>
<name>A0ABV8Q7B3_9MICO</name>
<reference evidence="10" key="1">
    <citation type="journal article" date="2019" name="Int. J. Syst. Evol. Microbiol.">
        <title>The Global Catalogue of Microorganisms (GCM) 10K type strain sequencing project: providing services to taxonomists for standard genome sequencing and annotation.</title>
        <authorList>
            <consortium name="The Broad Institute Genomics Platform"/>
            <consortium name="The Broad Institute Genome Sequencing Center for Infectious Disease"/>
            <person name="Wu L."/>
            <person name="Ma J."/>
        </authorList>
    </citation>
    <scope>NUCLEOTIDE SEQUENCE [LARGE SCALE GENOMIC DNA]</scope>
    <source>
        <strain evidence="10">CGMCC 1.10363</strain>
    </source>
</reference>
<sequence length="321" mass="35229">MTTAQAPAAALARPRAERKAAVPLSRSPLRRGDTSRAWLFLAPFGIFYLAFLIGPTVYMIIASFFNTSMVHTDLGSFAGFANYAEMLTRPDFWSALWHTLQFTIYTTPPLVIFAFVFAVLTNRVRHGQWFYRLAFFMPYILPSATISLIWVFVFTPATGLWALVERGFGMTPGNGVLAGPNTAMIGIAIATVWWTLGFNFVLYLAGLQDIPRELYEAAAVDGASNWAQIRYITLPLLSRTTTLVILLQIIASLKIFDQVYLMTSGGPGISTQVALGLITNTAFTDNRVGAASAASVLLFIVIVAVAVIRQLLDRSAARREA</sequence>
<keyword evidence="3" id="KW-1003">Cell membrane</keyword>
<evidence type="ECO:0000259" key="8">
    <source>
        <dbReference type="PROSITE" id="PS50928"/>
    </source>
</evidence>
<evidence type="ECO:0000256" key="6">
    <source>
        <dbReference type="ARBA" id="ARBA00023136"/>
    </source>
</evidence>
<dbReference type="RefSeq" id="WP_390228266.1">
    <property type="nucleotide sequence ID" value="NZ_JBHSCN010000005.1"/>
</dbReference>
<dbReference type="SUPFAM" id="SSF161098">
    <property type="entry name" value="MetI-like"/>
    <property type="match status" value="1"/>
</dbReference>
<dbReference type="InterPro" id="IPR050809">
    <property type="entry name" value="UgpAE/MalFG_permease"/>
</dbReference>
<dbReference type="PANTHER" id="PTHR43227">
    <property type="entry name" value="BLL4140 PROTEIN"/>
    <property type="match status" value="1"/>
</dbReference>
<keyword evidence="4 7" id="KW-0812">Transmembrane</keyword>
<evidence type="ECO:0000313" key="10">
    <source>
        <dbReference type="Proteomes" id="UP001595900"/>
    </source>
</evidence>
<dbReference type="Proteomes" id="UP001595900">
    <property type="component" value="Unassembled WGS sequence"/>
</dbReference>
<comment type="caution">
    <text evidence="9">The sequence shown here is derived from an EMBL/GenBank/DDBJ whole genome shotgun (WGS) entry which is preliminary data.</text>
</comment>
<keyword evidence="5 7" id="KW-1133">Transmembrane helix</keyword>
<feature type="transmembrane region" description="Helical" evidence="7">
    <location>
        <begin position="133"/>
        <end position="163"/>
    </location>
</feature>
<dbReference type="Pfam" id="PF00528">
    <property type="entry name" value="BPD_transp_1"/>
    <property type="match status" value="1"/>
</dbReference>
<evidence type="ECO:0000256" key="1">
    <source>
        <dbReference type="ARBA" id="ARBA00004651"/>
    </source>
</evidence>
<evidence type="ECO:0000256" key="3">
    <source>
        <dbReference type="ARBA" id="ARBA00022475"/>
    </source>
</evidence>
<comment type="subcellular location">
    <subcellularLocation>
        <location evidence="1 7">Cell membrane</location>
        <topology evidence="1 7">Multi-pass membrane protein</topology>
    </subcellularLocation>
</comment>